<gene>
    <name evidence="1" type="ORF">NFRAN_0553</name>
</gene>
<sequence>MKENEAYENKPAKTRSITFRLESSVIEELQFEADYRETSLNVLINQILRRYSNWERYENKIGMIPIPKIILFSVMDQVVKSGSENGIEDMAKFKESLVKDLAQIAFNFLKDSVLLIKKNYNLLSVLEVLEQYMKVIGINSDHRVDDDGRHVYVIQHKLGEIWSLFIKEFLILIFENLGKVKVEISSTPNTTVAKVSLNS</sequence>
<keyword evidence="2" id="KW-1185">Reference proteome</keyword>
<organism evidence="1 2">
    <name type="scientific">Candidatus Nitrosocosmicus franklandianus</name>
    <dbReference type="NCBI Taxonomy" id="1798806"/>
    <lineage>
        <taxon>Archaea</taxon>
        <taxon>Nitrososphaerota</taxon>
        <taxon>Nitrososphaeria</taxon>
        <taxon>Nitrososphaerales</taxon>
        <taxon>Nitrososphaeraceae</taxon>
        <taxon>Candidatus Nitrosocosmicus</taxon>
    </lineage>
</organism>
<protein>
    <submittedName>
        <fullName evidence="1">Uncharacterized protein</fullName>
    </submittedName>
</protein>
<dbReference type="RefSeq" id="WP_134482894.1">
    <property type="nucleotide sequence ID" value="NZ_LR216287.1"/>
</dbReference>
<evidence type="ECO:0000313" key="2">
    <source>
        <dbReference type="Proteomes" id="UP000294299"/>
    </source>
</evidence>
<dbReference type="Proteomes" id="UP000294299">
    <property type="component" value="Chromosome NFRAN"/>
</dbReference>
<name>A0A484IA34_9ARCH</name>
<dbReference type="EMBL" id="LR216287">
    <property type="protein sequence ID" value="VFJ12875.1"/>
    <property type="molecule type" value="Genomic_DNA"/>
</dbReference>
<dbReference type="AlphaFoldDB" id="A0A484IA34"/>
<proteinExistence type="predicted"/>
<dbReference type="KEGG" id="nfn:NFRAN_0553"/>
<reference evidence="1 2" key="1">
    <citation type="submission" date="2019-02" db="EMBL/GenBank/DDBJ databases">
        <authorList>
            <person name="Lehtovirta-Morley E L."/>
        </authorList>
    </citation>
    <scope>NUCLEOTIDE SEQUENCE [LARGE SCALE GENOMIC DNA]</scope>
    <source>
        <strain evidence="1">NFRAN1</strain>
    </source>
</reference>
<evidence type="ECO:0000313" key="1">
    <source>
        <dbReference type="EMBL" id="VFJ12875.1"/>
    </source>
</evidence>
<dbReference type="GeneID" id="39420070"/>
<accession>A0A484IA34</accession>
<dbReference type="OrthoDB" id="8756at2157"/>